<accession>W6UXB7</accession>
<gene>
    <name evidence="1" type="ORF">EGR_01991</name>
</gene>
<reference evidence="1 2" key="1">
    <citation type="journal article" date="2013" name="Nat. Genet.">
        <title>The genome of the hydatid tapeworm Echinococcus granulosus.</title>
        <authorList>
            <person name="Zheng H."/>
            <person name="Zhang W."/>
            <person name="Zhang L."/>
            <person name="Zhang Z."/>
            <person name="Li J."/>
            <person name="Lu G."/>
            <person name="Zhu Y."/>
            <person name="Wang Y."/>
            <person name="Huang Y."/>
            <person name="Liu J."/>
            <person name="Kang H."/>
            <person name="Chen J."/>
            <person name="Wang L."/>
            <person name="Chen A."/>
            <person name="Yu S."/>
            <person name="Gao Z."/>
            <person name="Jin L."/>
            <person name="Gu W."/>
            <person name="Wang Z."/>
            <person name="Zhao L."/>
            <person name="Shi B."/>
            <person name="Wen H."/>
            <person name="Lin R."/>
            <person name="Jones M.K."/>
            <person name="Brejova B."/>
            <person name="Vinar T."/>
            <person name="Zhao G."/>
            <person name="McManus D.P."/>
            <person name="Chen Z."/>
            <person name="Zhou Y."/>
            <person name="Wang S."/>
        </authorList>
    </citation>
    <scope>NUCLEOTIDE SEQUENCE [LARGE SCALE GENOMIC DNA]</scope>
</reference>
<comment type="caution">
    <text evidence="1">The sequence shown here is derived from an EMBL/GenBank/DDBJ whole genome shotgun (WGS) entry which is preliminary data.</text>
</comment>
<dbReference type="GeneID" id="36337706"/>
<sequence>MYVGVAYVMVGRYDKTMRKIGMKKGLVYDGLAEYLTD</sequence>
<dbReference type="AlphaFoldDB" id="W6UXB7"/>
<keyword evidence="2" id="KW-1185">Reference proteome</keyword>
<dbReference type="KEGG" id="egl:EGR_01991"/>
<dbReference type="CTD" id="36337706"/>
<proteinExistence type="predicted"/>
<dbReference type="Proteomes" id="UP000019149">
    <property type="component" value="Unassembled WGS sequence"/>
</dbReference>
<name>W6UXB7_ECHGR</name>
<evidence type="ECO:0000313" key="1">
    <source>
        <dbReference type="EMBL" id="EUB63187.1"/>
    </source>
</evidence>
<protein>
    <submittedName>
        <fullName evidence="1">Uncharacterized protein</fullName>
    </submittedName>
</protein>
<evidence type="ECO:0000313" key="2">
    <source>
        <dbReference type="Proteomes" id="UP000019149"/>
    </source>
</evidence>
<dbReference type="EMBL" id="APAU02000008">
    <property type="protein sequence ID" value="EUB63187.1"/>
    <property type="molecule type" value="Genomic_DNA"/>
</dbReference>
<organism evidence="1 2">
    <name type="scientific">Echinococcus granulosus</name>
    <name type="common">Hydatid tapeworm</name>
    <dbReference type="NCBI Taxonomy" id="6210"/>
    <lineage>
        <taxon>Eukaryota</taxon>
        <taxon>Metazoa</taxon>
        <taxon>Spiralia</taxon>
        <taxon>Lophotrochozoa</taxon>
        <taxon>Platyhelminthes</taxon>
        <taxon>Cestoda</taxon>
        <taxon>Eucestoda</taxon>
        <taxon>Cyclophyllidea</taxon>
        <taxon>Taeniidae</taxon>
        <taxon>Echinococcus</taxon>
        <taxon>Echinococcus granulosus group</taxon>
    </lineage>
</organism>
<dbReference type="RefSeq" id="XP_024354383.1">
    <property type="nucleotide sequence ID" value="XM_024491240.1"/>
</dbReference>